<dbReference type="AlphaFoldDB" id="A0A0F8R2E2"/>
<dbReference type="Pfam" id="PF14213">
    <property type="entry name" value="DUF4325"/>
    <property type="match status" value="1"/>
</dbReference>
<dbReference type="Proteomes" id="UP000034925">
    <property type="component" value="Unassembled WGS sequence"/>
</dbReference>
<dbReference type="Proteomes" id="UP000034842">
    <property type="component" value="Unassembled WGS sequence"/>
</dbReference>
<dbReference type="EMBL" id="JJOR01000174">
    <property type="protein sequence ID" value="KKF98479.1"/>
    <property type="molecule type" value="Genomic_DNA"/>
</dbReference>
<dbReference type="EMBL" id="JJQO01000047">
    <property type="protein sequence ID" value="KKH68874.1"/>
    <property type="molecule type" value="Genomic_DNA"/>
</dbReference>
<dbReference type="EMBL" id="JJQR01000061">
    <property type="protein sequence ID" value="KKH76337.1"/>
    <property type="molecule type" value="Genomic_DNA"/>
</dbReference>
<evidence type="ECO:0000313" key="2">
    <source>
        <dbReference type="EMBL" id="KKF98479.1"/>
    </source>
</evidence>
<dbReference type="Proteomes" id="UP000034668">
    <property type="component" value="Unassembled WGS sequence"/>
</dbReference>
<evidence type="ECO:0000313" key="25">
    <source>
        <dbReference type="Proteomes" id="UP000034668"/>
    </source>
</evidence>
<protein>
    <recommendedName>
        <fullName evidence="1">DUF4325 domain-containing protein</fullName>
    </recommendedName>
</protein>
<evidence type="ECO:0000313" key="3">
    <source>
        <dbReference type="EMBL" id="KKH39388.1"/>
    </source>
</evidence>
<evidence type="ECO:0000313" key="21">
    <source>
        <dbReference type="Proteomes" id="UP000034040"/>
    </source>
</evidence>
<name>A0A0F8R2E2_METMZ</name>
<evidence type="ECO:0000313" key="16">
    <source>
        <dbReference type="EMBL" id="KKI06919.1"/>
    </source>
</evidence>
<dbReference type="Proteomes" id="UP000034040">
    <property type="component" value="Unassembled WGS sequence"/>
</dbReference>
<evidence type="ECO:0000313" key="23">
    <source>
        <dbReference type="Proteomes" id="UP000034232"/>
    </source>
</evidence>
<evidence type="ECO:0000313" key="30">
    <source>
        <dbReference type="Proteomes" id="UP000034937"/>
    </source>
</evidence>
<dbReference type="PATRIC" id="fig|2209.51.peg.1487"/>
<dbReference type="InterPro" id="IPR025474">
    <property type="entry name" value="DUF4325"/>
</dbReference>
<dbReference type="EMBL" id="JJRA01000002">
    <property type="protein sequence ID" value="KKI06919.1"/>
    <property type="molecule type" value="Genomic_DNA"/>
</dbReference>
<dbReference type="Proteomes" id="UP000034547">
    <property type="component" value="Unassembled WGS sequence"/>
</dbReference>
<dbReference type="Proteomes" id="UP000034232">
    <property type="component" value="Unassembled WGS sequence"/>
</dbReference>
<evidence type="ECO:0000313" key="29">
    <source>
        <dbReference type="Proteomes" id="UP000034925"/>
    </source>
</evidence>
<evidence type="ECO:0000313" key="8">
    <source>
        <dbReference type="EMBL" id="KKH71885.1"/>
    </source>
</evidence>
<evidence type="ECO:0000313" key="24">
    <source>
        <dbReference type="Proteomes" id="UP000034547"/>
    </source>
</evidence>
<dbReference type="Proteomes" id="UP000034142">
    <property type="component" value="Unassembled WGS sequence"/>
</dbReference>
<evidence type="ECO:0000313" key="26">
    <source>
        <dbReference type="Proteomes" id="UP000034692"/>
    </source>
</evidence>
<evidence type="ECO:0000313" key="5">
    <source>
        <dbReference type="EMBL" id="KKH53121.1"/>
    </source>
</evidence>
<dbReference type="RefSeq" id="WP_048041763.1">
    <property type="nucleotide sequence ID" value="NZ_JBLVWA010000194.1"/>
</dbReference>
<evidence type="ECO:0000313" key="6">
    <source>
        <dbReference type="EMBL" id="KKH68874.1"/>
    </source>
</evidence>
<accession>A0A0F8R2E2</accession>
<dbReference type="EMBL" id="JJQV01000133">
    <property type="protein sequence ID" value="KKH80657.1"/>
    <property type="molecule type" value="Genomic_DNA"/>
</dbReference>
<organism evidence="8 21">
    <name type="scientific">Methanosarcina mazei</name>
    <name type="common">Methanosarcina frisia</name>
    <dbReference type="NCBI Taxonomy" id="2209"/>
    <lineage>
        <taxon>Archaea</taxon>
        <taxon>Methanobacteriati</taxon>
        <taxon>Methanobacteriota</taxon>
        <taxon>Stenosarchaea group</taxon>
        <taxon>Methanomicrobia</taxon>
        <taxon>Methanosarcinales</taxon>
        <taxon>Methanosarcinaceae</taxon>
        <taxon>Methanosarcina</taxon>
    </lineage>
</organism>
<evidence type="ECO:0000313" key="18">
    <source>
        <dbReference type="Proteomes" id="UP000033864"/>
    </source>
</evidence>
<evidence type="ECO:0000313" key="10">
    <source>
        <dbReference type="EMBL" id="KKH78914.1"/>
    </source>
</evidence>
<evidence type="ECO:0000313" key="7">
    <source>
        <dbReference type="EMBL" id="KKH68925.1"/>
    </source>
</evidence>
<proteinExistence type="predicted"/>
<evidence type="ECO:0000313" key="22">
    <source>
        <dbReference type="Proteomes" id="UP000034142"/>
    </source>
</evidence>
<evidence type="ECO:0000313" key="15">
    <source>
        <dbReference type="EMBL" id="KKI04834.1"/>
    </source>
</evidence>
<dbReference type="Proteomes" id="UP000033885">
    <property type="component" value="Unassembled WGS sequence"/>
</dbReference>
<dbReference type="Proteomes" id="UP000033814">
    <property type="component" value="Unassembled WGS sequence"/>
</dbReference>
<dbReference type="EMBL" id="JJQJ01000061">
    <property type="protein sequence ID" value="KKH51303.1"/>
    <property type="molecule type" value="Genomic_DNA"/>
</dbReference>
<evidence type="ECO:0000313" key="19">
    <source>
        <dbReference type="Proteomes" id="UP000033885"/>
    </source>
</evidence>
<dbReference type="EMBL" id="JJQZ01000005">
    <property type="protein sequence ID" value="KKI00037.1"/>
    <property type="molecule type" value="Genomic_DNA"/>
</dbReference>
<dbReference type="EMBL" id="JJQP01000073">
    <property type="protein sequence ID" value="KKH68925.1"/>
    <property type="molecule type" value="Genomic_DNA"/>
</dbReference>
<feature type="domain" description="DUF4325" evidence="1">
    <location>
        <begin position="112"/>
        <end position="174"/>
    </location>
</feature>
<dbReference type="Proteomes" id="UP000033864">
    <property type="component" value="Unassembled WGS sequence"/>
</dbReference>
<evidence type="ECO:0000259" key="1">
    <source>
        <dbReference type="Pfam" id="PF14213"/>
    </source>
</evidence>
<evidence type="ECO:0000313" key="12">
    <source>
        <dbReference type="EMBL" id="KKH88498.1"/>
    </source>
</evidence>
<sequence length="208" mass="24001">MSYCATKVKLVSSTLADYQTSKIVARQHSNSMNEIDISNQSDTNLYQISSNILCFNLLTVYPTVDLSHWIDNYRFVINKGLNIEYSDPMKSDVITINVVDVINSSFCVATEDARKLYNNIYQNIIEKKKVVASFKNIKLLTPLFLNMSICQLYGQFDEDIINNYVDIVDIDEEDKKMLSIQVKKAKRYFKNPELFKKIINTSFGELNE</sequence>
<evidence type="ECO:0000313" key="28">
    <source>
        <dbReference type="Proteomes" id="UP000034872"/>
    </source>
</evidence>
<evidence type="ECO:0000313" key="27">
    <source>
        <dbReference type="Proteomes" id="UP000034842"/>
    </source>
</evidence>
<dbReference type="Proteomes" id="UP000034872">
    <property type="component" value="Unassembled WGS sequence"/>
</dbReference>
<evidence type="ECO:0000313" key="11">
    <source>
        <dbReference type="EMBL" id="KKH80657.1"/>
    </source>
</evidence>
<dbReference type="EMBL" id="JJQH01000111">
    <property type="protein sequence ID" value="KKH39388.1"/>
    <property type="molecule type" value="Genomic_DNA"/>
</dbReference>
<dbReference type="EMBL" id="JJQX01000190">
    <property type="protein sequence ID" value="KKH91086.1"/>
    <property type="molecule type" value="Genomic_DNA"/>
</dbReference>
<dbReference type="EMBL" id="JJQM01000126">
    <property type="protein sequence ID" value="KKH53121.1"/>
    <property type="molecule type" value="Genomic_DNA"/>
</dbReference>
<evidence type="ECO:0000313" key="14">
    <source>
        <dbReference type="EMBL" id="KKI00037.1"/>
    </source>
</evidence>
<dbReference type="EMBL" id="JJQW01000059">
    <property type="protein sequence ID" value="KKH88498.1"/>
    <property type="molecule type" value="Genomic_DNA"/>
</dbReference>
<evidence type="ECO:0000313" key="20">
    <source>
        <dbReference type="Proteomes" id="UP000034021"/>
    </source>
</evidence>
<dbReference type="Proteomes" id="UP000034937">
    <property type="component" value="Unassembled WGS sequence"/>
</dbReference>
<evidence type="ECO:0000313" key="9">
    <source>
        <dbReference type="EMBL" id="KKH76337.1"/>
    </source>
</evidence>
<evidence type="ECO:0000313" key="13">
    <source>
        <dbReference type="EMBL" id="KKH91086.1"/>
    </source>
</evidence>
<evidence type="ECO:0000313" key="17">
    <source>
        <dbReference type="Proteomes" id="UP000033814"/>
    </source>
</evidence>
<comment type="caution">
    <text evidence="8">The sequence shown here is derived from an EMBL/GenBank/DDBJ whole genome shotgun (WGS) entry which is preliminary data.</text>
</comment>
<dbReference type="EMBL" id="JJQS01000129">
    <property type="protein sequence ID" value="KKH71885.1"/>
    <property type="molecule type" value="Genomic_DNA"/>
</dbReference>
<dbReference type="Proteomes" id="UP000034692">
    <property type="component" value="Unassembled WGS sequence"/>
</dbReference>
<dbReference type="EMBL" id="JJQT01000114">
    <property type="protein sequence ID" value="KKH78914.1"/>
    <property type="molecule type" value="Genomic_DNA"/>
</dbReference>
<dbReference type="Proteomes" id="UP000034021">
    <property type="component" value="Unassembled WGS sequence"/>
</dbReference>
<gene>
    <name evidence="2" type="ORF">DU31_07945</name>
    <name evidence="3" type="ORF">DU50_06790</name>
    <name evidence="7" type="ORF">DU73_04125</name>
    <name evidence="6" type="ORF">DU75_08655</name>
    <name evidence="5" type="ORF">DU76_10710</name>
    <name evidence="8" type="ORF">DU77_11140</name>
    <name evidence="10" type="ORF">DU78_03905</name>
    <name evidence="13" type="ORF">DU79_11910</name>
    <name evidence="16" type="ORF">DU81_07005</name>
    <name evidence="11" type="ORF">DU82_14950</name>
    <name evidence="15" type="ORF">DU83_14935</name>
    <name evidence="14" type="ORF">DU84_16310</name>
    <name evidence="4" type="ORF">DU85_08985</name>
    <name evidence="9" type="ORF">DU86_08585</name>
    <name evidence="12" type="ORF">DU88_15875</name>
</gene>
<dbReference type="EMBL" id="JJRB01000041">
    <property type="protein sequence ID" value="KKI04834.1"/>
    <property type="molecule type" value="Genomic_DNA"/>
</dbReference>
<evidence type="ECO:0000313" key="4">
    <source>
        <dbReference type="EMBL" id="KKH51303.1"/>
    </source>
</evidence>
<reference evidence="17 18" key="1">
    <citation type="journal article" date="2015" name="ISME J.">
        <title>Genomic and phenotypic differentiation among Methanosarcina mazei populations from Columbia River sediment.</title>
        <authorList>
            <person name="Youngblut N.D."/>
            <person name="Wirth J.S."/>
            <person name="Henriksen J.R."/>
            <person name="Smith M."/>
            <person name="Simon H."/>
            <person name="Metcalf W.W."/>
            <person name="Whitaker R.J."/>
        </authorList>
    </citation>
    <scope>NUCLEOTIDE SEQUENCE [LARGE SCALE GENOMIC DNA]</scope>
    <source>
        <strain evidence="3 20">1.H.A.1A.3</strain>
        <strain evidence="4 18">1.H.A.1A.6</strain>
        <strain evidence="5 23">1.H.A.2.3</strain>
        <strain evidence="6 26">1.H.A.2.7</strain>
        <strain evidence="7">1.H.A.2.8</strain>
        <strain evidence="9 29">1.H.M.1A.1</strain>
        <strain evidence="8 21">1.H.M.1A.2</strain>
        <strain evidence="10 27">1.H.M.1A.3</strain>
        <strain evidence="11 17">1.H.M.2.2</strain>
        <strain evidence="12 30">1.H.M.2.3</strain>
        <strain evidence="13 25">1.H.M.2.4</strain>
        <strain evidence="14 28">1.H.T.2.1</strain>
        <strain evidence="16 19">1.H.T.2.3</strain>
        <strain evidence="15 24">1.H.T.2.5</strain>
        <strain evidence="2 22">2.F.A.2.3</strain>
    </source>
</reference>